<reference evidence="2 3" key="1">
    <citation type="submission" date="2021-06" db="EMBL/GenBank/DDBJ databases">
        <title>Caerostris darwini draft genome.</title>
        <authorList>
            <person name="Kono N."/>
            <person name="Arakawa K."/>
        </authorList>
    </citation>
    <scope>NUCLEOTIDE SEQUENCE [LARGE SCALE GENOMIC DNA]</scope>
</reference>
<organism evidence="2 3">
    <name type="scientific">Caerostris darwini</name>
    <dbReference type="NCBI Taxonomy" id="1538125"/>
    <lineage>
        <taxon>Eukaryota</taxon>
        <taxon>Metazoa</taxon>
        <taxon>Ecdysozoa</taxon>
        <taxon>Arthropoda</taxon>
        <taxon>Chelicerata</taxon>
        <taxon>Arachnida</taxon>
        <taxon>Araneae</taxon>
        <taxon>Araneomorphae</taxon>
        <taxon>Entelegynae</taxon>
        <taxon>Araneoidea</taxon>
        <taxon>Araneidae</taxon>
        <taxon>Caerostris</taxon>
    </lineage>
</organism>
<feature type="region of interest" description="Disordered" evidence="1">
    <location>
        <begin position="44"/>
        <end position="65"/>
    </location>
</feature>
<dbReference type="Proteomes" id="UP001054837">
    <property type="component" value="Unassembled WGS sequence"/>
</dbReference>
<evidence type="ECO:0000313" key="2">
    <source>
        <dbReference type="EMBL" id="GIY51729.1"/>
    </source>
</evidence>
<evidence type="ECO:0000313" key="3">
    <source>
        <dbReference type="Proteomes" id="UP001054837"/>
    </source>
</evidence>
<sequence length="83" mass="9284">MAASILHFVDYNAVTRGHSPLRMAGSVQPRKSCFIATAMWNEHSQPTEDSDTSRGKRGFSCHTDMSPWAQTRNRVSKQGSLFI</sequence>
<dbReference type="AlphaFoldDB" id="A0AAV4U1Y5"/>
<protein>
    <submittedName>
        <fullName evidence="2">Uncharacterized protein</fullName>
    </submittedName>
</protein>
<keyword evidence="3" id="KW-1185">Reference proteome</keyword>
<comment type="caution">
    <text evidence="2">The sequence shown here is derived from an EMBL/GenBank/DDBJ whole genome shotgun (WGS) entry which is preliminary data.</text>
</comment>
<gene>
    <name evidence="2" type="ORF">CDAR_496191</name>
</gene>
<evidence type="ECO:0000256" key="1">
    <source>
        <dbReference type="SAM" id="MobiDB-lite"/>
    </source>
</evidence>
<proteinExistence type="predicted"/>
<accession>A0AAV4U1Y5</accession>
<name>A0AAV4U1Y5_9ARAC</name>
<dbReference type="EMBL" id="BPLQ01010581">
    <property type="protein sequence ID" value="GIY51729.1"/>
    <property type="molecule type" value="Genomic_DNA"/>
</dbReference>